<dbReference type="KEGG" id="csx:CSING_00130"/>
<protein>
    <submittedName>
        <fullName evidence="7">Two component transcriptional regulator, LuxR family</fullName>
    </submittedName>
</protein>
<dbReference type="InterPro" id="IPR000792">
    <property type="entry name" value="Tscrpt_reg_LuxR_C"/>
</dbReference>
<dbReference type="SMART" id="SM00421">
    <property type="entry name" value="HTH_LUXR"/>
    <property type="match status" value="1"/>
</dbReference>
<dbReference type="OrthoDB" id="3680166at2"/>
<dbReference type="HOGENOM" id="CLU_000445_90_10_11"/>
<dbReference type="SUPFAM" id="SSF52172">
    <property type="entry name" value="CheY-like"/>
    <property type="match status" value="1"/>
</dbReference>
<dbReference type="InterPro" id="IPR001789">
    <property type="entry name" value="Sig_transdc_resp-reg_receiver"/>
</dbReference>
<dbReference type="SUPFAM" id="SSF46894">
    <property type="entry name" value="C-terminal effector domain of the bipartite response regulators"/>
    <property type="match status" value="1"/>
</dbReference>
<dbReference type="InterPro" id="IPR016032">
    <property type="entry name" value="Sig_transdc_resp-reg_C-effctor"/>
</dbReference>
<dbReference type="InterPro" id="IPR011006">
    <property type="entry name" value="CheY-like_superfamily"/>
</dbReference>
<dbReference type="CDD" id="cd17535">
    <property type="entry name" value="REC_NarL-like"/>
    <property type="match status" value="1"/>
</dbReference>
<dbReference type="Pfam" id="PF00196">
    <property type="entry name" value="GerE"/>
    <property type="match status" value="1"/>
</dbReference>
<dbReference type="RefSeq" id="WP_042528641.1">
    <property type="nucleotide sequence ID" value="NZ_CP010827.1"/>
</dbReference>
<dbReference type="GO" id="GO:0000160">
    <property type="term" value="P:phosphorelay signal transduction system"/>
    <property type="evidence" value="ECO:0007669"/>
    <property type="project" value="InterPro"/>
</dbReference>
<accession>A0A0B6F0T0</accession>
<gene>
    <name evidence="7" type="ORF">CSING_00130</name>
</gene>
<evidence type="ECO:0000256" key="4">
    <source>
        <dbReference type="ARBA" id="ARBA00023163"/>
    </source>
</evidence>
<evidence type="ECO:0000256" key="5">
    <source>
        <dbReference type="PROSITE-ProRule" id="PRU00169"/>
    </source>
</evidence>
<keyword evidence="3" id="KW-0238">DNA-binding</keyword>
<keyword evidence="4" id="KW-0804">Transcription</keyword>
<dbReference type="Gene3D" id="3.40.50.2300">
    <property type="match status" value="1"/>
</dbReference>
<dbReference type="PANTHER" id="PTHR43214">
    <property type="entry name" value="TWO-COMPONENT RESPONSE REGULATOR"/>
    <property type="match status" value="1"/>
</dbReference>
<feature type="modified residue" description="4-aspartylphosphate" evidence="5">
    <location>
        <position position="55"/>
    </location>
</feature>
<evidence type="ECO:0000256" key="3">
    <source>
        <dbReference type="ARBA" id="ARBA00023125"/>
    </source>
</evidence>
<evidence type="ECO:0000256" key="2">
    <source>
        <dbReference type="ARBA" id="ARBA00023015"/>
    </source>
</evidence>
<sequence>MGIRVFLVDDDELVRSSFRVYFQTTEDISVVGEATNGADCLAQIEEAKPDLVLADIHMPQMDGISLLKHLNSAPNPPTFLAVTAFDSDDTMLKILRAGGAGYILKNQRPRSIIEAVRAAVEGGTVVAPSAMHRLVDYIGEPTTPRDPVAAAIEGHELHDAEIAVLKLLLAGNSNSEIAAATGFSESAVKKHVSRLITTFGATTRLNLVTKILGGTGF</sequence>
<dbReference type="PROSITE" id="PS50110">
    <property type="entry name" value="RESPONSE_REGULATORY"/>
    <property type="match status" value="1"/>
</dbReference>
<dbReference type="GO" id="GO:0006355">
    <property type="term" value="P:regulation of DNA-templated transcription"/>
    <property type="evidence" value="ECO:0007669"/>
    <property type="project" value="InterPro"/>
</dbReference>
<organism evidence="7 8">
    <name type="scientific">Corynebacterium singulare</name>
    <dbReference type="NCBI Taxonomy" id="161899"/>
    <lineage>
        <taxon>Bacteria</taxon>
        <taxon>Bacillati</taxon>
        <taxon>Actinomycetota</taxon>
        <taxon>Actinomycetes</taxon>
        <taxon>Mycobacteriales</taxon>
        <taxon>Corynebacteriaceae</taxon>
        <taxon>Corynebacterium</taxon>
    </lineage>
</organism>
<evidence type="ECO:0000313" key="7">
    <source>
        <dbReference type="EMBL" id="AJI77596.1"/>
    </source>
</evidence>
<evidence type="ECO:0000313" key="8">
    <source>
        <dbReference type="Proteomes" id="UP000031890"/>
    </source>
</evidence>
<dbReference type="InterPro" id="IPR039420">
    <property type="entry name" value="WalR-like"/>
</dbReference>
<evidence type="ECO:0000259" key="6">
    <source>
        <dbReference type="PROSITE" id="PS50110"/>
    </source>
</evidence>
<dbReference type="InterPro" id="IPR058245">
    <property type="entry name" value="NreC/VraR/RcsB-like_REC"/>
</dbReference>
<dbReference type="EMBL" id="CP010827">
    <property type="protein sequence ID" value="AJI77596.1"/>
    <property type="molecule type" value="Genomic_DNA"/>
</dbReference>
<dbReference type="PANTHER" id="PTHR43214:SF24">
    <property type="entry name" value="TRANSCRIPTIONAL REGULATORY PROTEIN NARL-RELATED"/>
    <property type="match status" value="1"/>
</dbReference>
<dbReference type="GO" id="GO:0003677">
    <property type="term" value="F:DNA binding"/>
    <property type="evidence" value="ECO:0007669"/>
    <property type="project" value="UniProtKB-KW"/>
</dbReference>
<reference evidence="7 8" key="1">
    <citation type="journal article" date="2015" name="Genome Announc.">
        <title>Complete Genome Sequence and Annotation of Corynebacterium singulare DSM 44357, Isolated from a Human Semen Specimen.</title>
        <authorList>
            <person name="Merten M."/>
            <person name="Brinkrolf K."/>
            <person name="Albersmeier A."/>
            <person name="Kutter Y."/>
            <person name="Ruckert C."/>
            <person name="Tauch A."/>
        </authorList>
    </citation>
    <scope>NUCLEOTIDE SEQUENCE [LARGE SCALE GENOMIC DNA]</scope>
    <source>
        <strain evidence="7">IBS B52218</strain>
    </source>
</reference>
<feature type="domain" description="Response regulatory" evidence="6">
    <location>
        <begin position="4"/>
        <end position="120"/>
    </location>
</feature>
<keyword evidence="2" id="KW-0805">Transcription regulation</keyword>
<dbReference type="Proteomes" id="UP000031890">
    <property type="component" value="Chromosome"/>
</dbReference>
<keyword evidence="1 5" id="KW-0597">Phosphoprotein</keyword>
<dbReference type="STRING" id="161899.CSING_00130"/>
<proteinExistence type="predicted"/>
<evidence type="ECO:0000256" key="1">
    <source>
        <dbReference type="ARBA" id="ARBA00022553"/>
    </source>
</evidence>
<dbReference type="AlphaFoldDB" id="A0A0B6F0T0"/>
<dbReference type="Pfam" id="PF00072">
    <property type="entry name" value="Response_reg"/>
    <property type="match status" value="1"/>
</dbReference>
<dbReference type="SMART" id="SM00448">
    <property type="entry name" value="REC"/>
    <property type="match status" value="1"/>
</dbReference>
<name>A0A0B6F0T0_9CORY</name>